<feature type="transmembrane region" description="Helical" evidence="6">
    <location>
        <begin position="183"/>
        <end position="202"/>
    </location>
</feature>
<dbReference type="OrthoDB" id="9780088at2"/>
<feature type="transmembrane region" description="Helical" evidence="6">
    <location>
        <begin position="346"/>
        <end position="363"/>
    </location>
</feature>
<feature type="transmembrane region" description="Helical" evidence="6">
    <location>
        <begin position="60"/>
        <end position="77"/>
    </location>
</feature>
<feature type="transmembrane region" description="Helical" evidence="6">
    <location>
        <begin position="308"/>
        <end position="334"/>
    </location>
</feature>
<accession>A0A1W1WJ59</accession>
<name>A0A1W1WJ59_SULTA</name>
<protein>
    <submittedName>
        <fullName evidence="7">Nucleobase:cation symporter-1, NCS1 family</fullName>
    </submittedName>
</protein>
<feature type="transmembrane region" description="Helical" evidence="6">
    <location>
        <begin position="416"/>
        <end position="439"/>
    </location>
</feature>
<dbReference type="InterPro" id="IPR012681">
    <property type="entry name" value="NCS1"/>
</dbReference>
<dbReference type="PANTHER" id="PTHR30618">
    <property type="entry name" value="NCS1 FAMILY PURINE/PYRIMIDINE TRANSPORTER"/>
    <property type="match status" value="1"/>
</dbReference>
<feature type="transmembrane region" description="Helical" evidence="6">
    <location>
        <begin position="263"/>
        <end position="288"/>
    </location>
</feature>
<evidence type="ECO:0000256" key="2">
    <source>
        <dbReference type="ARBA" id="ARBA00008974"/>
    </source>
</evidence>
<evidence type="ECO:0000256" key="1">
    <source>
        <dbReference type="ARBA" id="ARBA00004141"/>
    </source>
</evidence>
<evidence type="ECO:0000256" key="6">
    <source>
        <dbReference type="SAM" id="Phobius"/>
    </source>
</evidence>
<comment type="similarity">
    <text evidence="2">Belongs to the purine-cytosine permease (2.A.39) family.</text>
</comment>
<proteinExistence type="inferred from homology"/>
<feature type="transmembrane region" description="Helical" evidence="6">
    <location>
        <begin position="148"/>
        <end position="171"/>
    </location>
</feature>
<dbReference type="GO" id="GO:0015205">
    <property type="term" value="F:nucleobase transmembrane transporter activity"/>
    <property type="evidence" value="ECO:0007669"/>
    <property type="project" value="TreeGrafter"/>
</dbReference>
<evidence type="ECO:0000256" key="4">
    <source>
        <dbReference type="ARBA" id="ARBA00022989"/>
    </source>
</evidence>
<sequence length="488" mass="53628">MAAMENDSRLMNPDLLPVPAEKQTWNMYNYAALWIGMSHNVATYLLAAGFIALGMTWWEAILTIVLGNLIVLIPILLNSNPGTKYRIPFPVLARASFGVYGATIPSILRGLVAAGWFGINAAIGGSAVNSLFGLIIPGWNHWAQHGTFVGLTLGGWIAFLLFWFLNVWVIYHGMDAVRRFENWAGPLVLILGLLLLFWAHHAAHGWGPMINEKGSLHTFSQFFVVFIPSLTGVIAFWSTLSLNIPDFTRFSRSQKDQLWGQTLGLPTTMTLFSLIGILVTSASIVIYGKAIWDPVSLIMMFKNPLTEVIGLGAVIIATLSVNVAANIVAPAYDLSQIFPRMTFERGGLITAIIGILMFPWLLLSNPHIYIFSWLGIYSGFLGPIAAILIADYWVYRKKILNVADLYHTHGDYTYTGGYNLNGMIAMAAGILIALIGLAVPALKWLFSYAWFSGFAASFIVYLILMNRSQASLATTESTPVIALDRGGQ</sequence>
<dbReference type="CDD" id="cd11485">
    <property type="entry name" value="SLC-NCS1sbd_YbbW-like"/>
    <property type="match status" value="1"/>
</dbReference>
<feature type="transmembrane region" description="Helical" evidence="6">
    <location>
        <begin position="222"/>
        <end position="242"/>
    </location>
</feature>
<evidence type="ECO:0000313" key="7">
    <source>
        <dbReference type="EMBL" id="SMC05783.1"/>
    </source>
</evidence>
<evidence type="ECO:0000256" key="5">
    <source>
        <dbReference type="ARBA" id="ARBA00023136"/>
    </source>
</evidence>
<dbReference type="GO" id="GO:0005886">
    <property type="term" value="C:plasma membrane"/>
    <property type="evidence" value="ECO:0007669"/>
    <property type="project" value="TreeGrafter"/>
</dbReference>
<dbReference type="STRING" id="28034.BFX07_12850"/>
<dbReference type="AlphaFoldDB" id="A0A1W1WJ59"/>
<dbReference type="EMBL" id="FWWY01000001">
    <property type="protein sequence ID" value="SMC05783.1"/>
    <property type="molecule type" value="Genomic_DNA"/>
</dbReference>
<feature type="transmembrane region" description="Helical" evidence="6">
    <location>
        <begin position="445"/>
        <end position="464"/>
    </location>
</feature>
<keyword evidence="3 6" id="KW-0812">Transmembrane</keyword>
<dbReference type="PANTHER" id="PTHR30618:SF0">
    <property type="entry name" value="PURINE-URACIL PERMEASE NCS1"/>
    <property type="match status" value="1"/>
</dbReference>
<dbReference type="NCBIfam" id="TIGR00800">
    <property type="entry name" value="ncs1"/>
    <property type="match status" value="1"/>
</dbReference>
<dbReference type="InterPro" id="IPR045225">
    <property type="entry name" value="Uracil/uridine/allantoin_perm"/>
</dbReference>
<keyword evidence="5 6" id="KW-0472">Membrane</keyword>
<dbReference type="Proteomes" id="UP000192660">
    <property type="component" value="Unassembled WGS sequence"/>
</dbReference>
<feature type="transmembrane region" description="Helical" evidence="6">
    <location>
        <begin position="115"/>
        <end position="136"/>
    </location>
</feature>
<dbReference type="Gene3D" id="1.10.4160.10">
    <property type="entry name" value="Hydantoin permease"/>
    <property type="match status" value="1"/>
</dbReference>
<dbReference type="InterPro" id="IPR001248">
    <property type="entry name" value="Pur-cyt_permease"/>
</dbReference>
<comment type="subcellular location">
    <subcellularLocation>
        <location evidence="1">Membrane</location>
        <topology evidence="1">Multi-pass membrane protein</topology>
    </subcellularLocation>
</comment>
<dbReference type="Pfam" id="PF02133">
    <property type="entry name" value="Transp_cyt_pur"/>
    <property type="match status" value="1"/>
</dbReference>
<gene>
    <name evidence="7" type="ORF">SAMN00768000_2448</name>
</gene>
<evidence type="ECO:0000313" key="8">
    <source>
        <dbReference type="Proteomes" id="UP000192660"/>
    </source>
</evidence>
<keyword evidence="8" id="KW-1185">Reference proteome</keyword>
<evidence type="ECO:0000256" key="3">
    <source>
        <dbReference type="ARBA" id="ARBA00022692"/>
    </source>
</evidence>
<reference evidence="8" key="1">
    <citation type="submission" date="2017-04" db="EMBL/GenBank/DDBJ databases">
        <authorList>
            <person name="Varghese N."/>
            <person name="Submissions S."/>
        </authorList>
    </citation>
    <scope>NUCLEOTIDE SEQUENCE [LARGE SCALE GENOMIC DNA]</scope>
    <source>
        <strain evidence="8">DSM 9293</strain>
    </source>
</reference>
<keyword evidence="4 6" id="KW-1133">Transmembrane helix</keyword>
<feature type="transmembrane region" description="Helical" evidence="6">
    <location>
        <begin position="369"/>
        <end position="395"/>
    </location>
</feature>
<dbReference type="RefSeq" id="WP_020373612.1">
    <property type="nucleotide sequence ID" value="NZ_FWWY01000001.1"/>
</dbReference>
<organism evidence="7 8">
    <name type="scientific">Sulfobacillus thermosulfidooxidans (strain DSM 9293 / VKM B-1269 / AT-1)</name>
    <dbReference type="NCBI Taxonomy" id="929705"/>
    <lineage>
        <taxon>Bacteria</taxon>
        <taxon>Bacillati</taxon>
        <taxon>Bacillota</taxon>
        <taxon>Clostridia</taxon>
        <taxon>Eubacteriales</taxon>
        <taxon>Clostridiales Family XVII. Incertae Sedis</taxon>
        <taxon>Sulfobacillus</taxon>
    </lineage>
</organism>
<feature type="transmembrane region" description="Helical" evidence="6">
    <location>
        <begin position="31"/>
        <end position="53"/>
    </location>
</feature>